<dbReference type="EC" id="2.7.13.3" evidence="3"/>
<dbReference type="SUPFAM" id="SSF55874">
    <property type="entry name" value="ATPase domain of HSP90 chaperone/DNA topoisomerase II/histidine kinase"/>
    <property type="match status" value="1"/>
</dbReference>
<keyword evidence="8 14" id="KW-0418">Kinase</keyword>
<dbReference type="SUPFAM" id="SSF47384">
    <property type="entry name" value="Homodimeric domain of signal transducing histidine kinase"/>
    <property type="match status" value="1"/>
</dbReference>
<keyword evidence="11" id="KW-0472">Membrane</keyword>
<dbReference type="SMART" id="SM00388">
    <property type="entry name" value="HisKA"/>
    <property type="match status" value="1"/>
</dbReference>
<dbReference type="InterPro" id="IPR036097">
    <property type="entry name" value="HisK_dim/P_sf"/>
</dbReference>
<organism evidence="14 15">
    <name type="scientific">Phaeovulum veldkampii DSM 11550</name>
    <dbReference type="NCBI Taxonomy" id="1185920"/>
    <lineage>
        <taxon>Bacteria</taxon>
        <taxon>Pseudomonadati</taxon>
        <taxon>Pseudomonadota</taxon>
        <taxon>Alphaproteobacteria</taxon>
        <taxon>Rhodobacterales</taxon>
        <taxon>Paracoccaceae</taxon>
        <taxon>Phaeovulum</taxon>
    </lineage>
</organism>
<dbReference type="InterPro" id="IPR036890">
    <property type="entry name" value="HATPase_C_sf"/>
</dbReference>
<dbReference type="Gene3D" id="1.10.287.130">
    <property type="match status" value="1"/>
</dbReference>
<dbReference type="InterPro" id="IPR004358">
    <property type="entry name" value="Sig_transdc_His_kin-like_C"/>
</dbReference>
<dbReference type="AlphaFoldDB" id="A0A2T4JJK9"/>
<dbReference type="InterPro" id="IPR035965">
    <property type="entry name" value="PAS-like_dom_sf"/>
</dbReference>
<feature type="domain" description="PAS" evidence="13">
    <location>
        <begin position="2"/>
        <end position="42"/>
    </location>
</feature>
<protein>
    <recommendedName>
        <fullName evidence="3">histidine kinase</fullName>
        <ecNumber evidence="3">2.7.13.3</ecNumber>
    </recommendedName>
</protein>
<evidence type="ECO:0000256" key="9">
    <source>
        <dbReference type="ARBA" id="ARBA00022840"/>
    </source>
</evidence>
<accession>A0A2T4JJK9</accession>
<dbReference type="GO" id="GO:0000155">
    <property type="term" value="F:phosphorelay sensor kinase activity"/>
    <property type="evidence" value="ECO:0007669"/>
    <property type="project" value="InterPro"/>
</dbReference>
<dbReference type="PROSITE" id="PS50112">
    <property type="entry name" value="PAS"/>
    <property type="match status" value="1"/>
</dbReference>
<keyword evidence="10" id="KW-0902">Two-component regulatory system</keyword>
<feature type="domain" description="Histidine kinase" evidence="12">
    <location>
        <begin position="123"/>
        <end position="347"/>
    </location>
</feature>
<evidence type="ECO:0000313" key="15">
    <source>
        <dbReference type="Proteomes" id="UP000241899"/>
    </source>
</evidence>
<evidence type="ECO:0000256" key="5">
    <source>
        <dbReference type="ARBA" id="ARBA00022553"/>
    </source>
</evidence>
<evidence type="ECO:0000313" key="14">
    <source>
        <dbReference type="EMBL" id="PTE18086.1"/>
    </source>
</evidence>
<dbReference type="InterPro" id="IPR005467">
    <property type="entry name" value="His_kinase_dom"/>
</dbReference>
<comment type="catalytic activity">
    <reaction evidence="1">
        <text>ATP + protein L-histidine = ADP + protein N-phospho-L-histidine.</text>
        <dbReference type="EC" id="2.7.13.3"/>
    </reaction>
</comment>
<keyword evidence="7" id="KW-0547">Nucleotide-binding</keyword>
<evidence type="ECO:0000259" key="12">
    <source>
        <dbReference type="PROSITE" id="PS50109"/>
    </source>
</evidence>
<proteinExistence type="predicted"/>
<dbReference type="PANTHER" id="PTHR45453:SF1">
    <property type="entry name" value="PHOSPHATE REGULON SENSOR PROTEIN PHOR"/>
    <property type="match status" value="1"/>
</dbReference>
<evidence type="ECO:0000256" key="1">
    <source>
        <dbReference type="ARBA" id="ARBA00000085"/>
    </source>
</evidence>
<keyword evidence="5" id="KW-0597">Phosphoprotein</keyword>
<dbReference type="PROSITE" id="PS50109">
    <property type="entry name" value="HIS_KIN"/>
    <property type="match status" value="1"/>
</dbReference>
<dbReference type="OrthoDB" id="9813151at2"/>
<dbReference type="Gene3D" id="3.30.565.10">
    <property type="entry name" value="Histidine kinase-like ATPase, C-terminal domain"/>
    <property type="match status" value="1"/>
</dbReference>
<name>A0A2T4JJK9_9RHOB</name>
<dbReference type="InterPro" id="IPR003661">
    <property type="entry name" value="HisK_dim/P_dom"/>
</dbReference>
<dbReference type="Pfam" id="PF02518">
    <property type="entry name" value="HATPase_c"/>
    <property type="match status" value="1"/>
</dbReference>
<evidence type="ECO:0000256" key="6">
    <source>
        <dbReference type="ARBA" id="ARBA00022679"/>
    </source>
</evidence>
<dbReference type="InterPro" id="IPR003594">
    <property type="entry name" value="HATPase_dom"/>
</dbReference>
<dbReference type="EMBL" id="PZKF01000010">
    <property type="protein sequence ID" value="PTE18086.1"/>
    <property type="molecule type" value="Genomic_DNA"/>
</dbReference>
<dbReference type="InterPro" id="IPR000014">
    <property type="entry name" value="PAS"/>
</dbReference>
<dbReference type="CDD" id="cd00082">
    <property type="entry name" value="HisKA"/>
    <property type="match status" value="1"/>
</dbReference>
<dbReference type="GO" id="GO:0005886">
    <property type="term" value="C:plasma membrane"/>
    <property type="evidence" value="ECO:0007669"/>
    <property type="project" value="UniProtKB-SubCell"/>
</dbReference>
<keyword evidence="6" id="KW-0808">Transferase</keyword>
<reference evidence="14 15" key="1">
    <citation type="submission" date="2018-03" db="EMBL/GenBank/DDBJ databases">
        <title>Rhodobacter veldkampii.</title>
        <authorList>
            <person name="Meyer T.E."/>
            <person name="Miller S."/>
            <person name="Lodha T."/>
            <person name="Gandham S."/>
            <person name="Chintalapati S."/>
            <person name="Chintalapati V.R."/>
        </authorList>
    </citation>
    <scope>NUCLEOTIDE SEQUENCE [LARGE SCALE GENOMIC DNA]</scope>
    <source>
        <strain evidence="14 15">DSM 11550</strain>
    </source>
</reference>
<dbReference type="SMART" id="SM00387">
    <property type="entry name" value="HATPase_c"/>
    <property type="match status" value="1"/>
</dbReference>
<dbReference type="GO" id="GO:0004721">
    <property type="term" value="F:phosphoprotein phosphatase activity"/>
    <property type="evidence" value="ECO:0007669"/>
    <property type="project" value="TreeGrafter"/>
</dbReference>
<evidence type="ECO:0000256" key="7">
    <source>
        <dbReference type="ARBA" id="ARBA00022741"/>
    </source>
</evidence>
<dbReference type="Proteomes" id="UP000241899">
    <property type="component" value="Unassembled WGS sequence"/>
</dbReference>
<comment type="subcellular location">
    <subcellularLocation>
        <location evidence="2">Cell membrane</location>
    </subcellularLocation>
</comment>
<dbReference type="SUPFAM" id="SSF55785">
    <property type="entry name" value="PYP-like sensor domain (PAS domain)"/>
    <property type="match status" value="1"/>
</dbReference>
<keyword evidence="4" id="KW-1003">Cell membrane</keyword>
<dbReference type="InterPro" id="IPR050351">
    <property type="entry name" value="BphY/WalK/GraS-like"/>
</dbReference>
<evidence type="ECO:0000256" key="2">
    <source>
        <dbReference type="ARBA" id="ARBA00004236"/>
    </source>
</evidence>
<evidence type="ECO:0000256" key="8">
    <source>
        <dbReference type="ARBA" id="ARBA00022777"/>
    </source>
</evidence>
<dbReference type="Pfam" id="PF00512">
    <property type="entry name" value="HisKA"/>
    <property type="match status" value="1"/>
</dbReference>
<comment type="caution">
    <text evidence="14">The sequence shown here is derived from an EMBL/GenBank/DDBJ whole genome shotgun (WGS) entry which is preliminary data.</text>
</comment>
<dbReference type="PANTHER" id="PTHR45453">
    <property type="entry name" value="PHOSPHATE REGULON SENSOR PROTEIN PHOR"/>
    <property type="match status" value="1"/>
</dbReference>
<dbReference type="GO" id="GO:0005524">
    <property type="term" value="F:ATP binding"/>
    <property type="evidence" value="ECO:0007669"/>
    <property type="project" value="UniProtKB-KW"/>
</dbReference>
<gene>
    <name evidence="14" type="ORF">C5F46_05950</name>
</gene>
<dbReference type="Pfam" id="PF13188">
    <property type="entry name" value="PAS_8"/>
    <property type="match status" value="1"/>
</dbReference>
<keyword evidence="15" id="KW-1185">Reference proteome</keyword>
<evidence type="ECO:0000256" key="10">
    <source>
        <dbReference type="ARBA" id="ARBA00023012"/>
    </source>
</evidence>
<dbReference type="RefSeq" id="WP_107324444.1">
    <property type="nucleotide sequence ID" value="NZ_NHSP01000013.1"/>
</dbReference>
<keyword evidence="9" id="KW-0067">ATP-binding</keyword>
<sequence length="347" mass="37463">MDDALMVAVIDGVPLPVLIVDGDERVLAANSPARRLFGEAPEGRPFVTILRQPVLGLALEAALRQGTSTRVRAQITGSGPEARGEIVAMVQAAPLPGGRAMLAFEDISALEHAEAMRRDFVANVSHELRTPLTALLGFIETLRGAARDDPAARERFLGIMEREAGRMNRLVGDLLSLSRVEAEERRRPTTRVDLAALVHSTLVTLRPQAEAAGVELIAEGMAGPVPVPADADQLTQVFHNLVENAVKYGGAGGEVRVGLTRLPYEPVLRGPAIQVSVVDRGEGIDAIHLPRLTERFYRVDSHRSREKGGTGLGLAIVKHIIARHRGRFRIESVKGEGSRFSVILPET</sequence>
<evidence type="ECO:0000256" key="3">
    <source>
        <dbReference type="ARBA" id="ARBA00012438"/>
    </source>
</evidence>
<evidence type="ECO:0000259" key="13">
    <source>
        <dbReference type="PROSITE" id="PS50112"/>
    </source>
</evidence>
<dbReference type="FunFam" id="3.30.565.10:FF:000006">
    <property type="entry name" value="Sensor histidine kinase WalK"/>
    <property type="match status" value="1"/>
</dbReference>
<dbReference type="GO" id="GO:0016036">
    <property type="term" value="P:cellular response to phosphate starvation"/>
    <property type="evidence" value="ECO:0007669"/>
    <property type="project" value="TreeGrafter"/>
</dbReference>
<dbReference type="FunFam" id="1.10.287.130:FF:000008">
    <property type="entry name" value="Two-component sensor histidine kinase"/>
    <property type="match status" value="1"/>
</dbReference>
<dbReference type="PRINTS" id="PR00344">
    <property type="entry name" value="BCTRLSENSOR"/>
</dbReference>
<evidence type="ECO:0000256" key="4">
    <source>
        <dbReference type="ARBA" id="ARBA00022475"/>
    </source>
</evidence>
<evidence type="ECO:0000256" key="11">
    <source>
        <dbReference type="ARBA" id="ARBA00023136"/>
    </source>
</evidence>